<dbReference type="GO" id="GO:0043138">
    <property type="term" value="F:3'-5' DNA helicase activity"/>
    <property type="evidence" value="ECO:0007669"/>
    <property type="project" value="UniProtKB-EC"/>
</dbReference>
<evidence type="ECO:0000256" key="8">
    <source>
        <dbReference type="ARBA" id="ARBA00034808"/>
    </source>
</evidence>
<evidence type="ECO:0000256" key="6">
    <source>
        <dbReference type="ARBA" id="ARBA00023235"/>
    </source>
</evidence>
<accession>A0A6J7HC37</accession>
<comment type="catalytic activity">
    <reaction evidence="7">
        <text>Couples ATP hydrolysis with the unwinding of duplex DNA by translocating in the 3'-5' direction.</text>
        <dbReference type="EC" id="5.6.2.4"/>
    </reaction>
</comment>
<dbReference type="GO" id="GO:0005829">
    <property type="term" value="C:cytosol"/>
    <property type="evidence" value="ECO:0007669"/>
    <property type="project" value="TreeGrafter"/>
</dbReference>
<dbReference type="InterPro" id="IPR027417">
    <property type="entry name" value="P-loop_NTPase"/>
</dbReference>
<dbReference type="InterPro" id="IPR014016">
    <property type="entry name" value="UvrD-like_ATP-bd"/>
</dbReference>
<protein>
    <recommendedName>
        <fullName evidence="8">DNA 3'-5' helicase</fullName>
        <ecNumber evidence="8">5.6.2.4</ecNumber>
    </recommendedName>
</protein>
<dbReference type="Pfam" id="PF00580">
    <property type="entry name" value="UvrD-helicase"/>
    <property type="match status" value="1"/>
</dbReference>
<evidence type="ECO:0000259" key="11">
    <source>
        <dbReference type="PROSITE" id="PS50967"/>
    </source>
</evidence>
<evidence type="ECO:0000256" key="1">
    <source>
        <dbReference type="ARBA" id="ARBA00009922"/>
    </source>
</evidence>
<dbReference type="Gene3D" id="1.10.10.160">
    <property type="match status" value="1"/>
</dbReference>
<evidence type="ECO:0000256" key="3">
    <source>
        <dbReference type="ARBA" id="ARBA00022801"/>
    </source>
</evidence>
<dbReference type="PROSITE" id="PS50967">
    <property type="entry name" value="HRDC"/>
    <property type="match status" value="1"/>
</dbReference>
<evidence type="ECO:0000256" key="4">
    <source>
        <dbReference type="ARBA" id="ARBA00022806"/>
    </source>
</evidence>
<dbReference type="SMART" id="SM00341">
    <property type="entry name" value="HRDC"/>
    <property type="match status" value="1"/>
</dbReference>
<comment type="catalytic activity">
    <reaction evidence="9">
        <text>ATP + H2O = ADP + phosphate + H(+)</text>
        <dbReference type="Rhea" id="RHEA:13065"/>
        <dbReference type="ChEBI" id="CHEBI:15377"/>
        <dbReference type="ChEBI" id="CHEBI:15378"/>
        <dbReference type="ChEBI" id="CHEBI:30616"/>
        <dbReference type="ChEBI" id="CHEBI:43474"/>
        <dbReference type="ChEBI" id="CHEBI:456216"/>
        <dbReference type="EC" id="5.6.2.4"/>
    </reaction>
</comment>
<dbReference type="Pfam" id="PF00570">
    <property type="entry name" value="HRDC"/>
    <property type="match status" value="1"/>
</dbReference>
<organism evidence="14">
    <name type="scientific">freshwater metagenome</name>
    <dbReference type="NCBI Taxonomy" id="449393"/>
    <lineage>
        <taxon>unclassified sequences</taxon>
        <taxon>metagenomes</taxon>
        <taxon>ecological metagenomes</taxon>
    </lineage>
</organism>
<reference evidence="14" key="1">
    <citation type="submission" date="2020-05" db="EMBL/GenBank/DDBJ databases">
        <authorList>
            <person name="Chiriac C."/>
            <person name="Salcher M."/>
            <person name="Ghai R."/>
            <person name="Kavagutti S V."/>
        </authorList>
    </citation>
    <scope>NUCLEOTIDE SEQUENCE</scope>
</reference>
<dbReference type="PROSITE" id="PS51198">
    <property type="entry name" value="UVRD_HELICASE_ATP_BIND"/>
    <property type="match status" value="1"/>
</dbReference>
<proteinExistence type="inferred from homology"/>
<evidence type="ECO:0000256" key="10">
    <source>
        <dbReference type="SAM" id="MobiDB-lite"/>
    </source>
</evidence>
<dbReference type="SUPFAM" id="SSF52540">
    <property type="entry name" value="P-loop containing nucleoside triphosphate hydrolases"/>
    <property type="match status" value="1"/>
</dbReference>
<name>A0A6J7HC37_9ZZZZ</name>
<evidence type="ECO:0000256" key="9">
    <source>
        <dbReference type="ARBA" id="ARBA00048988"/>
    </source>
</evidence>
<dbReference type="CDD" id="cd17932">
    <property type="entry name" value="DEXQc_UvrD"/>
    <property type="match status" value="1"/>
</dbReference>
<evidence type="ECO:0000313" key="14">
    <source>
        <dbReference type="EMBL" id="CAB4917222.1"/>
    </source>
</evidence>
<dbReference type="InterPro" id="IPR014017">
    <property type="entry name" value="DNA_helicase_UvrD-like_C"/>
</dbReference>
<dbReference type="InterPro" id="IPR010997">
    <property type="entry name" value="HRDC-like_sf"/>
</dbReference>
<dbReference type="PANTHER" id="PTHR11070">
    <property type="entry name" value="UVRD / RECB / PCRA DNA HELICASE FAMILY MEMBER"/>
    <property type="match status" value="1"/>
</dbReference>
<dbReference type="GO" id="GO:0005524">
    <property type="term" value="F:ATP binding"/>
    <property type="evidence" value="ECO:0007669"/>
    <property type="project" value="UniProtKB-KW"/>
</dbReference>
<evidence type="ECO:0000256" key="5">
    <source>
        <dbReference type="ARBA" id="ARBA00022840"/>
    </source>
</evidence>
<dbReference type="FunFam" id="3.40.50.300:FF:001181">
    <property type="entry name" value="DNA helicase"/>
    <property type="match status" value="1"/>
</dbReference>
<keyword evidence="5" id="KW-0067">ATP-binding</keyword>
<dbReference type="EC" id="5.6.2.4" evidence="8"/>
<dbReference type="Gene3D" id="1.10.150.80">
    <property type="entry name" value="HRDC domain"/>
    <property type="match status" value="1"/>
</dbReference>
<feature type="domain" description="HRDC" evidence="11">
    <location>
        <begin position="634"/>
        <end position="714"/>
    </location>
</feature>
<dbReference type="EMBL" id="CAFBMR010000047">
    <property type="protein sequence ID" value="CAB4917222.1"/>
    <property type="molecule type" value="Genomic_DNA"/>
</dbReference>
<feature type="domain" description="UvrD-like helicase ATP-binding" evidence="12">
    <location>
        <begin position="18"/>
        <end position="298"/>
    </location>
</feature>
<keyword evidence="3" id="KW-0378">Hydrolase</keyword>
<dbReference type="CDD" id="cd18807">
    <property type="entry name" value="SF1_C_UvrD"/>
    <property type="match status" value="1"/>
</dbReference>
<dbReference type="InterPro" id="IPR000212">
    <property type="entry name" value="DNA_helicase_UvrD/REP"/>
</dbReference>
<dbReference type="SUPFAM" id="SSF47819">
    <property type="entry name" value="HRDC-like"/>
    <property type="match status" value="1"/>
</dbReference>
<feature type="domain" description="UvrD-like helicase C-terminal" evidence="13">
    <location>
        <begin position="310"/>
        <end position="553"/>
    </location>
</feature>
<evidence type="ECO:0000259" key="13">
    <source>
        <dbReference type="PROSITE" id="PS51217"/>
    </source>
</evidence>
<evidence type="ECO:0000259" key="12">
    <source>
        <dbReference type="PROSITE" id="PS51198"/>
    </source>
</evidence>
<gene>
    <name evidence="14" type="ORF">UFOPK3610_01195</name>
</gene>
<evidence type="ECO:0000256" key="7">
    <source>
        <dbReference type="ARBA" id="ARBA00034617"/>
    </source>
</evidence>
<dbReference type="Gene3D" id="3.40.50.300">
    <property type="entry name" value="P-loop containing nucleotide triphosphate hydrolases"/>
    <property type="match status" value="3"/>
</dbReference>
<dbReference type="GO" id="GO:0003677">
    <property type="term" value="F:DNA binding"/>
    <property type="evidence" value="ECO:0007669"/>
    <property type="project" value="InterPro"/>
</dbReference>
<dbReference type="PANTHER" id="PTHR11070:SF69">
    <property type="entry name" value="ATP-DEPENDENT DNA HELICASE UVRD2"/>
    <property type="match status" value="1"/>
</dbReference>
<dbReference type="GO" id="GO:0033202">
    <property type="term" value="C:DNA helicase complex"/>
    <property type="evidence" value="ECO:0007669"/>
    <property type="project" value="TreeGrafter"/>
</dbReference>
<dbReference type="InterPro" id="IPR013986">
    <property type="entry name" value="DExx_box_DNA_helicase_dom_sf"/>
</dbReference>
<dbReference type="PROSITE" id="PS51217">
    <property type="entry name" value="UVRD_HELICASE_CTER"/>
    <property type="match status" value="1"/>
</dbReference>
<sequence>MTCHHSTVSTSPHIDPLLGLDPEQRAVAEALHGPVVVLAGAGTGKTRAITHRIAHGVLTGVHDPRRTLAVTFTARAAGELRERLRVLGVGGVSARTFHSAALRQLRFFWPRAIGGALPEILPTKARIVAEAAAQCRVSTDQAMVRDLSSEIEWAKVSQITPERFAAIATAAGRDLPIDAAEIARIFTAYDEIKAKRGLIDFEDVLLLLVAILDSRRDVLEEVHQAYRWFTVDEYQDVSPLQQRLLDLWVGERQELCVVGDAAQTIYTFAGATPAHLLGFAARFPQATSVQLVRSYRSTPQIVSLANSIVAAAQPPALPNGQQAPSDWRLTLRPTRPDGPTPRVISFDDEVAEARGIAEEIAALIAAGTSPREIAILFRLNAMSENFEEALAERGIPYVLRGGERFFERPEVREAMTRLRGAARADADADVTERVRAVLAEMGWSAQPPTGTGAVREKWESLAAFATLAESLAQTVGTLKEVIGELDLRAEIQHAPVTDGVTLASLHAAKGLEWDAVFCVGLVEGTMPIVHATTDARVEEERRLLYVGVTRARQHLLLSWSRARQPGGRGSRRPSRFLDDLVTTSGTASEGSVRKGTSRARPERSRRGPAACRQCGTALVTGSERTRGRCRNCPIDLNEAMLDRLKDWRLQEAKRRAVPAYVIFTDATLQAITEQQPAEADDLLAISGIGPDKHSRYTECVLALVRGEDPPEPQEP</sequence>
<keyword evidence="6" id="KW-0413">Isomerase</keyword>
<feature type="region of interest" description="Disordered" evidence="10">
    <location>
        <begin position="562"/>
        <end position="607"/>
    </location>
</feature>
<dbReference type="GO" id="GO:0000725">
    <property type="term" value="P:recombinational repair"/>
    <property type="evidence" value="ECO:0007669"/>
    <property type="project" value="TreeGrafter"/>
</dbReference>
<dbReference type="InterPro" id="IPR044876">
    <property type="entry name" value="HRDC_dom_sf"/>
</dbReference>
<dbReference type="GO" id="GO:0016787">
    <property type="term" value="F:hydrolase activity"/>
    <property type="evidence" value="ECO:0007669"/>
    <property type="project" value="UniProtKB-KW"/>
</dbReference>
<dbReference type="Gene3D" id="1.10.486.10">
    <property type="entry name" value="PCRA, domain 4"/>
    <property type="match status" value="1"/>
</dbReference>
<dbReference type="AlphaFoldDB" id="A0A6J7HC37"/>
<keyword evidence="4" id="KW-0347">Helicase</keyword>
<dbReference type="Pfam" id="PF13361">
    <property type="entry name" value="UvrD_C"/>
    <property type="match status" value="2"/>
</dbReference>
<dbReference type="InterPro" id="IPR002121">
    <property type="entry name" value="HRDC_dom"/>
</dbReference>
<evidence type="ECO:0000256" key="2">
    <source>
        <dbReference type="ARBA" id="ARBA00022741"/>
    </source>
</evidence>
<keyword evidence="2" id="KW-0547">Nucleotide-binding</keyword>
<comment type="similarity">
    <text evidence="1">Belongs to the helicase family. UvrD subfamily.</text>
</comment>